<dbReference type="InterPro" id="IPR009081">
    <property type="entry name" value="PP-bd_ACP"/>
</dbReference>
<dbReference type="InterPro" id="IPR057326">
    <property type="entry name" value="KR_dom"/>
</dbReference>
<evidence type="ECO:0000313" key="5">
    <source>
        <dbReference type="Proteomes" id="UP000280307"/>
    </source>
</evidence>
<dbReference type="SUPFAM" id="SSF53901">
    <property type="entry name" value="Thiolase-like"/>
    <property type="match status" value="1"/>
</dbReference>
<dbReference type="SUPFAM" id="SSF51735">
    <property type="entry name" value="NAD(P)-binding Rossmann-fold domains"/>
    <property type="match status" value="2"/>
</dbReference>
<accession>A0A426U2F4</accession>
<dbReference type="Pfam" id="PF08659">
    <property type="entry name" value="KR"/>
    <property type="match status" value="1"/>
</dbReference>
<dbReference type="GO" id="GO:0006633">
    <property type="term" value="P:fatty acid biosynthetic process"/>
    <property type="evidence" value="ECO:0007669"/>
    <property type="project" value="TreeGrafter"/>
</dbReference>
<reference evidence="4 5" key="1">
    <citation type="submission" date="2018-12" db="EMBL/GenBank/DDBJ databases">
        <title>Genome Sequence of Candidatus Viridilinea halotolerans isolated from saline sulfide-rich spring.</title>
        <authorList>
            <person name="Grouzdev D.S."/>
            <person name="Burganskaya E.I."/>
            <person name="Krutkina M.S."/>
            <person name="Sukhacheva M.V."/>
            <person name="Gorlenko V.M."/>
        </authorList>
    </citation>
    <scope>NUCLEOTIDE SEQUENCE [LARGE SCALE GENOMIC DNA]</scope>
    <source>
        <strain evidence="4">Chok-6</strain>
    </source>
</reference>
<dbReference type="InterPro" id="IPR016039">
    <property type="entry name" value="Thiolase-like"/>
</dbReference>
<dbReference type="SMART" id="SM00822">
    <property type="entry name" value="PKS_KR"/>
    <property type="match status" value="1"/>
</dbReference>
<dbReference type="InterPro" id="IPR014030">
    <property type="entry name" value="Ketoacyl_synth_N"/>
</dbReference>
<dbReference type="SUPFAM" id="SSF47336">
    <property type="entry name" value="ACP-like"/>
    <property type="match status" value="1"/>
</dbReference>
<dbReference type="InterPro" id="IPR013968">
    <property type="entry name" value="PKS_KR"/>
</dbReference>
<dbReference type="Gene3D" id="3.40.47.10">
    <property type="match status" value="1"/>
</dbReference>
<dbReference type="SMART" id="SM00823">
    <property type="entry name" value="PKS_PP"/>
    <property type="match status" value="1"/>
</dbReference>
<name>A0A426U2F4_9CHLR</name>
<evidence type="ECO:0000256" key="1">
    <source>
        <dbReference type="ARBA" id="ARBA00022450"/>
    </source>
</evidence>
<feature type="non-terminal residue" evidence="4">
    <location>
        <position position="781"/>
    </location>
</feature>
<dbReference type="PANTHER" id="PTHR43775:SF37">
    <property type="entry name" value="SI:DKEY-61P9.11"/>
    <property type="match status" value="1"/>
</dbReference>
<dbReference type="GO" id="GO:0004312">
    <property type="term" value="F:fatty acid synthase activity"/>
    <property type="evidence" value="ECO:0007669"/>
    <property type="project" value="TreeGrafter"/>
</dbReference>
<evidence type="ECO:0000259" key="3">
    <source>
        <dbReference type="PROSITE" id="PS50075"/>
    </source>
</evidence>
<dbReference type="PROSITE" id="PS00012">
    <property type="entry name" value="PHOSPHOPANTETHEINE"/>
    <property type="match status" value="1"/>
</dbReference>
<keyword evidence="2" id="KW-0597">Phosphoprotein</keyword>
<dbReference type="CDD" id="cd08955">
    <property type="entry name" value="KR_2_FAS_SDR_x"/>
    <property type="match status" value="1"/>
</dbReference>
<keyword evidence="1" id="KW-0596">Phosphopantetheine</keyword>
<feature type="non-terminal residue" evidence="4">
    <location>
        <position position="1"/>
    </location>
</feature>
<dbReference type="Gene3D" id="3.40.366.10">
    <property type="entry name" value="Malonyl-Coenzyme A Acyl Carrier Protein, domain 2"/>
    <property type="match status" value="1"/>
</dbReference>
<dbReference type="AlphaFoldDB" id="A0A426U2F4"/>
<dbReference type="InterPro" id="IPR006162">
    <property type="entry name" value="Ppantetheine_attach_site"/>
</dbReference>
<dbReference type="EMBL" id="RSAS01000314">
    <property type="protein sequence ID" value="RRR73825.1"/>
    <property type="molecule type" value="Genomic_DNA"/>
</dbReference>
<evidence type="ECO:0000256" key="2">
    <source>
        <dbReference type="ARBA" id="ARBA00022553"/>
    </source>
</evidence>
<dbReference type="InterPro" id="IPR036736">
    <property type="entry name" value="ACP-like_sf"/>
</dbReference>
<evidence type="ECO:0000313" key="4">
    <source>
        <dbReference type="EMBL" id="RRR73825.1"/>
    </source>
</evidence>
<dbReference type="InterPro" id="IPR036291">
    <property type="entry name" value="NAD(P)-bd_dom_sf"/>
</dbReference>
<dbReference type="Proteomes" id="UP000280307">
    <property type="component" value="Unassembled WGS sequence"/>
</dbReference>
<organism evidence="4 5">
    <name type="scientific">Candidatus Viridilinea halotolerans</name>
    <dbReference type="NCBI Taxonomy" id="2491704"/>
    <lineage>
        <taxon>Bacteria</taxon>
        <taxon>Bacillati</taxon>
        <taxon>Chloroflexota</taxon>
        <taxon>Chloroflexia</taxon>
        <taxon>Chloroflexales</taxon>
        <taxon>Chloroflexineae</taxon>
        <taxon>Oscillochloridaceae</taxon>
        <taxon>Candidatus Viridilinea</taxon>
    </lineage>
</organism>
<dbReference type="SMART" id="SM01294">
    <property type="entry name" value="PKS_PP_betabranch"/>
    <property type="match status" value="1"/>
</dbReference>
<dbReference type="Pfam" id="PF00109">
    <property type="entry name" value="ketoacyl-synt"/>
    <property type="match status" value="1"/>
</dbReference>
<sequence length="781" mass="82891">AIGYQLSAIDYFPSLRPNQPALQTMLSSLGRLYERGVAVNWPALHQGQVRRKIVVPTYPFQRQRYWVELETTAVRQGQGALAGRGVDEVLAQLVARNGFTNDEQALVARALATLETLQQEQEQDAAVDQCSYALAWQPVAPAAGSVAVHPSPGSEGGVSSQIPRERDALDASGAWLLVADEHDLTTALVAVLQAHGGTTTLLPPAALLDDATVVEAQPWRGVICLGGLAASLPPVDVALDEATALLIQAQADVLHPLLRLVQQLATRVAHPPRLWVVTQGAQAVTGSEAVQPLAALLWGLGRVAAREHAEFWGGLVDLDPTEAAELAATHLLAALLANDGEPEVALRQGQRWVSRLERRTLPVAQSLPLHADATYMITGGLGGLGRTVADWLVQQGVRHLVLLGRRGAQTAAQQAAVAQWEAVGVTVEVAQVDVADGAALAPLFQRLASSDAPLKGIFHAAGLLDDGILLNQTWARCAAVLAPKVTGAWLLHQLSATCDLDLFVLFSSLSSIVGNPGQGNYAAANAFLDGVALRRQQQGLPGLSINWGAWAEVGMAAHTSHAAVEGLPALPVALGVQALARALPVRGQRIIFQTDGLEHLPVAWRQTPLFHTIMPPLAEVALTHELTLRQQLAALPLAEQRTRVANLAQTALMHVLGLATPPDEQTGFTDLGMDSLMALELRRRLEEELGQPLPSTLAFEYPSLLALTEYLCSSVLDRAVAPAAAPQPEAGSVPSHTPLAIVSMACRVPGAATPEALWHLLQTGCDQVQVVPASRWSAADY</sequence>
<proteinExistence type="predicted"/>
<dbReference type="GO" id="GO:0031177">
    <property type="term" value="F:phosphopantetheine binding"/>
    <property type="evidence" value="ECO:0007669"/>
    <property type="project" value="InterPro"/>
</dbReference>
<dbReference type="Gene3D" id="1.10.1200.10">
    <property type="entry name" value="ACP-like"/>
    <property type="match status" value="1"/>
</dbReference>
<dbReference type="Pfam" id="PF00550">
    <property type="entry name" value="PP-binding"/>
    <property type="match status" value="1"/>
</dbReference>
<gene>
    <name evidence="4" type="ORF">EI684_08250</name>
</gene>
<dbReference type="PROSITE" id="PS50075">
    <property type="entry name" value="CARRIER"/>
    <property type="match status" value="1"/>
</dbReference>
<dbReference type="Gene3D" id="3.40.50.720">
    <property type="entry name" value="NAD(P)-binding Rossmann-like Domain"/>
    <property type="match status" value="1"/>
</dbReference>
<comment type="caution">
    <text evidence="4">The sequence shown here is derived from an EMBL/GenBank/DDBJ whole genome shotgun (WGS) entry which is preliminary data.</text>
</comment>
<dbReference type="PANTHER" id="PTHR43775">
    <property type="entry name" value="FATTY ACID SYNTHASE"/>
    <property type="match status" value="1"/>
</dbReference>
<dbReference type="InterPro" id="IPR001227">
    <property type="entry name" value="Ac_transferase_dom_sf"/>
</dbReference>
<feature type="domain" description="Carrier" evidence="3">
    <location>
        <begin position="639"/>
        <end position="715"/>
    </location>
</feature>
<dbReference type="InterPro" id="IPR020806">
    <property type="entry name" value="PKS_PP-bd"/>
</dbReference>
<protein>
    <submittedName>
        <fullName evidence="4">SDR family NAD(P)-dependent oxidoreductase</fullName>
    </submittedName>
</protein>
<dbReference type="Gene3D" id="3.30.70.3290">
    <property type="match status" value="1"/>
</dbReference>
<dbReference type="InterPro" id="IPR050091">
    <property type="entry name" value="PKS_NRPS_Biosynth_Enz"/>
</dbReference>